<dbReference type="PROSITE" id="PS50244">
    <property type="entry name" value="S5A_REDUCTASE"/>
    <property type="match status" value="1"/>
</dbReference>
<accession>A0ABR4MY15</accession>
<dbReference type="Pfam" id="PF06966">
    <property type="entry name" value="DUF1295"/>
    <property type="match status" value="1"/>
</dbReference>
<feature type="compositionally biased region" description="Polar residues" evidence="3">
    <location>
        <begin position="338"/>
        <end position="357"/>
    </location>
</feature>
<dbReference type="InterPro" id="IPR016024">
    <property type="entry name" value="ARM-type_fold"/>
</dbReference>
<name>A0ABR4MY15_9FUNG</name>
<evidence type="ECO:0000256" key="2">
    <source>
        <dbReference type="PROSITE-ProRule" id="PRU00103"/>
    </source>
</evidence>
<keyword evidence="8" id="KW-1185">Reference proteome</keyword>
<feature type="region of interest" description="Disordered" evidence="3">
    <location>
        <begin position="338"/>
        <end position="358"/>
    </location>
</feature>
<dbReference type="InterPro" id="IPR010721">
    <property type="entry name" value="UstE-like"/>
</dbReference>
<dbReference type="PANTHER" id="PTHR12658">
    <property type="entry name" value="BETA-TUBULIN COFACTOR D"/>
    <property type="match status" value="1"/>
</dbReference>
<dbReference type="PROSITE" id="PS50077">
    <property type="entry name" value="HEAT_REPEAT"/>
    <property type="match status" value="1"/>
</dbReference>
<dbReference type="InterPro" id="IPR022577">
    <property type="entry name" value="TBCD_C"/>
</dbReference>
<dbReference type="EMBL" id="JADGIZ020000075">
    <property type="protein sequence ID" value="KAL2912159.1"/>
    <property type="molecule type" value="Genomic_DNA"/>
</dbReference>
<dbReference type="Gene3D" id="1.25.10.10">
    <property type="entry name" value="Leucine-rich Repeat Variant"/>
    <property type="match status" value="2"/>
</dbReference>
<feature type="transmembrane region" description="Helical" evidence="4">
    <location>
        <begin position="156"/>
        <end position="174"/>
    </location>
</feature>
<evidence type="ECO:0000259" key="6">
    <source>
        <dbReference type="Pfam" id="PF25767"/>
    </source>
</evidence>
<feature type="transmembrane region" description="Helical" evidence="4">
    <location>
        <begin position="569"/>
        <end position="588"/>
    </location>
</feature>
<feature type="transmembrane region" description="Helical" evidence="4">
    <location>
        <begin position="118"/>
        <end position="144"/>
    </location>
</feature>
<proteinExistence type="predicted"/>
<dbReference type="Pfam" id="PF25767">
    <property type="entry name" value="ARM_TBCD_2nd"/>
    <property type="match status" value="1"/>
</dbReference>
<dbReference type="InterPro" id="IPR021133">
    <property type="entry name" value="HEAT_type_2"/>
</dbReference>
<dbReference type="InterPro" id="IPR058033">
    <property type="entry name" value="ARM_TBCD_2nd"/>
</dbReference>
<gene>
    <name evidence="7" type="ORF">HK105_208360</name>
</gene>
<feature type="transmembrane region" description="Helical" evidence="4">
    <location>
        <begin position="17"/>
        <end position="35"/>
    </location>
</feature>
<dbReference type="SUPFAM" id="SSF48371">
    <property type="entry name" value="ARM repeat"/>
    <property type="match status" value="2"/>
</dbReference>
<evidence type="ECO:0000313" key="8">
    <source>
        <dbReference type="Proteomes" id="UP001527925"/>
    </source>
</evidence>
<dbReference type="Pfam" id="PF23579">
    <property type="entry name" value="ARM_TBCD"/>
    <property type="match status" value="1"/>
</dbReference>
<dbReference type="Pfam" id="PF12612">
    <property type="entry name" value="TFCD_C"/>
    <property type="match status" value="1"/>
</dbReference>
<keyword evidence="4" id="KW-0472">Membrane</keyword>
<evidence type="ECO:0000256" key="3">
    <source>
        <dbReference type="SAM" id="MobiDB-lite"/>
    </source>
</evidence>
<feature type="region of interest" description="Disordered" evidence="3">
    <location>
        <begin position="1078"/>
        <end position="1104"/>
    </location>
</feature>
<dbReference type="InterPro" id="IPR011989">
    <property type="entry name" value="ARM-like"/>
</dbReference>
<dbReference type="Proteomes" id="UP001527925">
    <property type="component" value="Unassembled WGS sequence"/>
</dbReference>
<reference evidence="7 8" key="1">
    <citation type="submission" date="2023-09" db="EMBL/GenBank/DDBJ databases">
        <title>Pangenome analysis of Batrachochytrium dendrobatidis and related Chytrids.</title>
        <authorList>
            <person name="Yacoub M.N."/>
            <person name="Stajich J.E."/>
            <person name="James T.Y."/>
        </authorList>
    </citation>
    <scope>NUCLEOTIDE SEQUENCE [LARGE SCALE GENOMIC DNA]</scope>
    <source>
        <strain evidence="7 8">JEL0888</strain>
    </source>
</reference>
<dbReference type="InterPro" id="IPR033162">
    <property type="entry name" value="TBCD"/>
</dbReference>
<comment type="caution">
    <text evidence="7">The sequence shown here is derived from an EMBL/GenBank/DDBJ whole genome shotgun (WGS) entry which is preliminary data.</text>
</comment>
<keyword evidence="4" id="KW-1133">Transmembrane helix</keyword>
<evidence type="ECO:0000313" key="7">
    <source>
        <dbReference type="EMBL" id="KAL2912159.1"/>
    </source>
</evidence>
<evidence type="ECO:0000259" key="5">
    <source>
        <dbReference type="Pfam" id="PF12612"/>
    </source>
</evidence>
<evidence type="ECO:0000256" key="1">
    <source>
        <dbReference type="ARBA" id="ARBA00023186"/>
    </source>
</evidence>
<feature type="domain" description="Tubulin-folding cofactor D ARM repeats" evidence="6">
    <location>
        <begin position="701"/>
        <end position="967"/>
    </location>
</feature>
<evidence type="ECO:0000256" key="4">
    <source>
        <dbReference type="SAM" id="Phobius"/>
    </source>
</evidence>
<organism evidence="7 8">
    <name type="scientific">Polyrhizophydium stewartii</name>
    <dbReference type="NCBI Taxonomy" id="2732419"/>
    <lineage>
        <taxon>Eukaryota</taxon>
        <taxon>Fungi</taxon>
        <taxon>Fungi incertae sedis</taxon>
        <taxon>Chytridiomycota</taxon>
        <taxon>Chytridiomycota incertae sedis</taxon>
        <taxon>Chytridiomycetes</taxon>
        <taxon>Rhizophydiales</taxon>
        <taxon>Rhizophydiales incertae sedis</taxon>
        <taxon>Polyrhizophydium</taxon>
    </lineage>
</organism>
<keyword evidence="4" id="KW-0812">Transmembrane</keyword>
<keyword evidence="1" id="KW-0143">Chaperone</keyword>
<sequence>MHGGRDLAWLLDPAEPTAWALGACAAFSAAAFVVSTVRGRVSFVDRTWSITPMVYAWIFAAGVWVRTGTVDVRTAVATALVTAWGVRLTFNYARKGGYKPGEEDYRWAVVRRFVPHPLAWAVFNLVFIAVYQNILLMLLTAPVWAASVDAASGAAAPWAATDTIGTIAFVVFLAGETVADNQQWAFQTAKHAMLKAGRRLGELPAPHRVGFATGGLFSMSRHPNFLCEIMMWYSMYLLSVAPLASAAAKGAGVAAAAVWPLPGWAAAAGVPRAAANATAAGAVLLHMLFLGSTVLTERITAGKYPLYAAYQRRVPMLVPWMPAEGVTAADEAALGKRTQSNLSAASPHPGQQGSQSAHHGARVITKYLSADWALSFTTIMAEVEENAQWYERTVDAAMLADSLDAGEDRTYFEERDWLLGQVEDMWAAAETLGNEMWPPHRRNQMARMEHTIVKYQEMPQLLDPHLEAVISPIILRLLAAIKAFPTMPTLESKLATFEQHLPFYSLLFRLAKTRGHKVIVRFFTHEVADLEPVLAYLEFIAEIQTLAETRPAEMPPMPRRMHSYWEMRYILLLWISLIAMVPFDLARVDSGSSDGVKLVDRMLDLAKRFIGAVGVEYDGAAVLIMRVLTRKDVSQTHLIPFIDWAFDGINTATETFRIRGLVTALCAVYKHAPRNLLLPTVHYASTCCALFTDKLVAKNSLMRKLVIKLAQRIALCSLKPRVAAWRYQRGARSLADNLAAASSAAVGSSSGVGGLVSVAEGGATATADDADADTFDDVTEETEETIGLLIEGLRDKDTVVRWTAAKGVGRLANRLSYELADDIVGSVIEILGEDVVLVDGSPQRASVAGASDASWHGALLALAELARRGLLLEPRMRECMPWVMRALSFDQRRGTHSVGAHVRDAACYVCWSFARAYAPQVLEPFAGDLARCLVVTSVTDREINIRRASSAAFQENVGRHGLFPRGIDIMGLADYFNLGNRNNTFGEIVPAMAKYAEYGTAIVEHLADATLRHWDRVMRDHAATALGLIAASQPDLVCGGVFQRVLAAVVSDELDVRHGALLATARILAALARSEKTRDEAGVGDNDDGRDGRPDGAARDRPWPEAHMREFVEPAFRAVHAILPAHTESFGSDLTRAAAAELAEALAATGSIRDVFELHGASDALRQASEAGIDGTAVAADGAGEAATSATQLTAVLAKWWRLVDTSLDRAEEDVQEAAARAAGTLAAATGLSAARLQAYLHGLAPTSPVYRRAGVALALGRLTRATLAPHLGRIVSALADAVRVQGEQVYNSAEARRNAVEALTAIVEAHGGGVGGLGRNMDAATLQTIVGALLAGTRDYSTDSRGDVGSWVREASVQGLAVLVRLLDATPRGPDAFELDGEARRQAFAAMCQQSVEKIDRVRERAAMTLVRLVWDEGVVVPARAEMQAVLPRPQDAGINWLNPRAVFPIMVRLLHVRAVRAEVLTGLVVSMGSLTESLVRHSSSALVEFLGTLPRALDASETPNDVLERVHVLDALVQVFVAHHKDERVSVPVLETVDVLLNSAMLTADDARQVVHIFELTKTEVFKSKNVKKLAAAIKVFAGLAALVDAADEGVAAVQTKSLKQLVLYLAHPYPSVRRAVSESLYLLVSASLSSKHDADALAEAEDLLITTDWDTTPVAELKTLRSQIEAILLAA</sequence>
<feature type="transmembrane region" description="Helical" evidence="4">
    <location>
        <begin position="236"/>
        <end position="261"/>
    </location>
</feature>
<feature type="repeat" description="HEAT" evidence="2">
    <location>
        <begin position="785"/>
        <end position="822"/>
    </location>
</feature>
<protein>
    <recommendedName>
        <fullName evidence="9">Tubulin-specific chaperone D</fullName>
    </recommendedName>
</protein>
<feature type="domain" description="Tubulin-folding cofactor D C-terminal" evidence="5">
    <location>
        <begin position="1387"/>
        <end position="1575"/>
    </location>
</feature>
<dbReference type="PANTHER" id="PTHR12658:SF0">
    <property type="entry name" value="TUBULIN-SPECIFIC CHAPERONE D"/>
    <property type="match status" value="1"/>
</dbReference>
<dbReference type="Gene3D" id="1.20.120.1630">
    <property type="match status" value="1"/>
</dbReference>
<evidence type="ECO:0008006" key="9">
    <source>
        <dbReference type="Google" id="ProtNLM"/>
    </source>
</evidence>
<feature type="transmembrane region" description="Helical" evidence="4">
    <location>
        <begin position="273"/>
        <end position="295"/>
    </location>
</feature>